<gene>
    <name evidence="1" type="ORF">RFULGI_LOCUS12335</name>
</gene>
<dbReference type="AlphaFoldDB" id="A0A9N9IEI8"/>
<comment type="caution">
    <text evidence="1">The sequence shown here is derived from an EMBL/GenBank/DDBJ whole genome shotgun (WGS) entry which is preliminary data.</text>
</comment>
<proteinExistence type="predicted"/>
<organism evidence="1 2">
    <name type="scientific">Racocetra fulgida</name>
    <dbReference type="NCBI Taxonomy" id="60492"/>
    <lineage>
        <taxon>Eukaryota</taxon>
        <taxon>Fungi</taxon>
        <taxon>Fungi incertae sedis</taxon>
        <taxon>Mucoromycota</taxon>
        <taxon>Glomeromycotina</taxon>
        <taxon>Glomeromycetes</taxon>
        <taxon>Diversisporales</taxon>
        <taxon>Gigasporaceae</taxon>
        <taxon>Racocetra</taxon>
    </lineage>
</organism>
<dbReference type="Proteomes" id="UP000789396">
    <property type="component" value="Unassembled WGS sequence"/>
</dbReference>
<reference evidence="1" key="1">
    <citation type="submission" date="2021-06" db="EMBL/GenBank/DDBJ databases">
        <authorList>
            <person name="Kallberg Y."/>
            <person name="Tangrot J."/>
            <person name="Rosling A."/>
        </authorList>
    </citation>
    <scope>NUCLEOTIDE SEQUENCE</scope>
    <source>
        <strain evidence="1">IN212</strain>
    </source>
</reference>
<evidence type="ECO:0000313" key="1">
    <source>
        <dbReference type="EMBL" id="CAG8733683.1"/>
    </source>
</evidence>
<protein>
    <submittedName>
        <fullName evidence="1">11534_t:CDS:1</fullName>
    </submittedName>
</protein>
<sequence>HNYELYLDAKKFNINMSKLNQNELRIIKELHDNGIQTKNIYAVWPLQVQ</sequence>
<name>A0A9N9IEI8_9GLOM</name>
<feature type="non-terminal residue" evidence="1">
    <location>
        <position position="49"/>
    </location>
</feature>
<evidence type="ECO:0000313" key="2">
    <source>
        <dbReference type="Proteomes" id="UP000789396"/>
    </source>
</evidence>
<dbReference type="EMBL" id="CAJVPZ010029235">
    <property type="protein sequence ID" value="CAG8733683.1"/>
    <property type="molecule type" value="Genomic_DNA"/>
</dbReference>
<keyword evidence="2" id="KW-1185">Reference proteome</keyword>
<accession>A0A9N9IEI8</accession>
<feature type="non-terminal residue" evidence="1">
    <location>
        <position position="1"/>
    </location>
</feature>